<feature type="non-terminal residue" evidence="1">
    <location>
        <position position="1"/>
    </location>
</feature>
<keyword evidence="2" id="KW-1185">Reference proteome</keyword>
<dbReference type="Gene3D" id="3.30.9.10">
    <property type="entry name" value="D-Amino Acid Oxidase, subunit A, domain 2"/>
    <property type="match status" value="1"/>
</dbReference>
<accession>A0ABN7VZA7</accession>
<reference evidence="1 2" key="1">
    <citation type="submission" date="2021-06" db="EMBL/GenBank/DDBJ databases">
        <authorList>
            <person name="Kallberg Y."/>
            <person name="Tangrot J."/>
            <person name="Rosling A."/>
        </authorList>
    </citation>
    <scope>NUCLEOTIDE SEQUENCE [LARGE SCALE GENOMIC DNA]</scope>
    <source>
        <strain evidence="1 2">120-4 pot B 10/14</strain>
    </source>
</reference>
<sequence length="127" mass="14877">AQNDDKSTYLIALQEKSTKIGIPTYFLSKKFQISQEPYINAIHVLVSPTTRIIDSQAFINWLEWVIENNYDLNSRIRFGSNVLYIQKPNDYEINADESRKDTFSNTIKTYLLTIKRDKLYANYTGIR</sequence>
<name>A0ABN7VZA7_GIGMA</name>
<organism evidence="1 2">
    <name type="scientific">Gigaspora margarita</name>
    <dbReference type="NCBI Taxonomy" id="4874"/>
    <lineage>
        <taxon>Eukaryota</taxon>
        <taxon>Fungi</taxon>
        <taxon>Fungi incertae sedis</taxon>
        <taxon>Mucoromycota</taxon>
        <taxon>Glomeromycotina</taxon>
        <taxon>Glomeromycetes</taxon>
        <taxon>Diversisporales</taxon>
        <taxon>Gigasporaceae</taxon>
        <taxon>Gigaspora</taxon>
    </lineage>
</organism>
<evidence type="ECO:0000313" key="2">
    <source>
        <dbReference type="Proteomes" id="UP000789901"/>
    </source>
</evidence>
<proteinExistence type="predicted"/>
<evidence type="ECO:0000313" key="1">
    <source>
        <dbReference type="EMBL" id="CAG8807765.1"/>
    </source>
</evidence>
<comment type="caution">
    <text evidence="1">The sequence shown here is derived from an EMBL/GenBank/DDBJ whole genome shotgun (WGS) entry which is preliminary data.</text>
</comment>
<dbReference type="Proteomes" id="UP000789901">
    <property type="component" value="Unassembled WGS sequence"/>
</dbReference>
<dbReference type="EMBL" id="CAJVQB010026050">
    <property type="protein sequence ID" value="CAG8807765.1"/>
    <property type="molecule type" value="Genomic_DNA"/>
</dbReference>
<protein>
    <submittedName>
        <fullName evidence="1">16551_t:CDS:1</fullName>
    </submittedName>
</protein>
<gene>
    <name evidence="1" type="ORF">GMARGA_LOCUS24568</name>
</gene>